<evidence type="ECO:0000313" key="1">
    <source>
        <dbReference type="EMBL" id="RRT41909.1"/>
    </source>
</evidence>
<reference evidence="1 2" key="1">
    <citation type="journal article" date="2014" name="Agronomy (Basel)">
        <title>A Draft Genome Sequence for Ensete ventricosum, the Drought-Tolerant Tree Against Hunger.</title>
        <authorList>
            <person name="Harrison J."/>
            <person name="Moore K.A."/>
            <person name="Paszkiewicz K."/>
            <person name="Jones T."/>
            <person name="Grant M."/>
            <person name="Ambacheew D."/>
            <person name="Muzemil S."/>
            <person name="Studholme D.J."/>
        </authorList>
    </citation>
    <scope>NUCLEOTIDE SEQUENCE [LARGE SCALE GENOMIC DNA]</scope>
</reference>
<dbReference type="Proteomes" id="UP000287651">
    <property type="component" value="Unassembled WGS sequence"/>
</dbReference>
<name>A0A426XQZ0_ENSVE</name>
<proteinExistence type="predicted"/>
<accession>A0A426XQZ0</accession>
<gene>
    <name evidence="1" type="ORF">B296_00024048</name>
</gene>
<organism evidence="1 2">
    <name type="scientific">Ensete ventricosum</name>
    <name type="common">Abyssinian banana</name>
    <name type="synonym">Musa ensete</name>
    <dbReference type="NCBI Taxonomy" id="4639"/>
    <lineage>
        <taxon>Eukaryota</taxon>
        <taxon>Viridiplantae</taxon>
        <taxon>Streptophyta</taxon>
        <taxon>Embryophyta</taxon>
        <taxon>Tracheophyta</taxon>
        <taxon>Spermatophyta</taxon>
        <taxon>Magnoliopsida</taxon>
        <taxon>Liliopsida</taxon>
        <taxon>Zingiberales</taxon>
        <taxon>Musaceae</taxon>
        <taxon>Ensete</taxon>
    </lineage>
</organism>
<dbReference type="AlphaFoldDB" id="A0A426XQZ0"/>
<comment type="caution">
    <text evidence="1">The sequence shown here is derived from an EMBL/GenBank/DDBJ whole genome shotgun (WGS) entry which is preliminary data.</text>
</comment>
<protein>
    <submittedName>
        <fullName evidence="1">Uncharacterized protein</fullName>
    </submittedName>
</protein>
<dbReference type="EMBL" id="AMZH03018205">
    <property type="protein sequence ID" value="RRT41909.1"/>
    <property type="molecule type" value="Genomic_DNA"/>
</dbReference>
<evidence type="ECO:0000313" key="2">
    <source>
        <dbReference type="Proteomes" id="UP000287651"/>
    </source>
</evidence>
<sequence length="87" mass="9426">MPQHRIVCQLCDKVGHSAKTFVLPALQAEATTVGERNCFAAEEPLQKSDSTNASGTGPCLLDVHEVDLEAAFGMRTYSEVKETSRSD</sequence>